<feature type="region of interest" description="Disordered" evidence="1">
    <location>
        <begin position="1"/>
        <end position="46"/>
    </location>
</feature>
<keyword evidence="2" id="KW-0472">Membrane</keyword>
<reference evidence="3" key="1">
    <citation type="submission" date="2019-04" db="EMBL/GenBank/DDBJ databases">
        <title>Friends and foes A comparative genomics studyof 23 Aspergillus species from section Flavi.</title>
        <authorList>
            <consortium name="DOE Joint Genome Institute"/>
            <person name="Kjaerbolling I."/>
            <person name="Vesth T."/>
            <person name="Frisvad J.C."/>
            <person name="Nybo J.L."/>
            <person name="Theobald S."/>
            <person name="Kildgaard S."/>
            <person name="Isbrandt T."/>
            <person name="Kuo A."/>
            <person name="Sato A."/>
            <person name="Lyhne E.K."/>
            <person name="Kogle M.E."/>
            <person name="Wiebenga A."/>
            <person name="Kun R.S."/>
            <person name="Lubbers R.J."/>
            <person name="Makela M.R."/>
            <person name="Barry K."/>
            <person name="Chovatia M."/>
            <person name="Clum A."/>
            <person name="Daum C."/>
            <person name="Haridas S."/>
            <person name="He G."/>
            <person name="LaButti K."/>
            <person name="Lipzen A."/>
            <person name="Mondo S."/>
            <person name="Riley R."/>
            <person name="Salamov A."/>
            <person name="Simmons B.A."/>
            <person name="Magnuson J.K."/>
            <person name="Henrissat B."/>
            <person name="Mortensen U.H."/>
            <person name="Larsen T.O."/>
            <person name="Devries R.P."/>
            <person name="Grigoriev I.V."/>
            <person name="Machida M."/>
            <person name="Baker S.E."/>
            <person name="Andersen M.R."/>
        </authorList>
    </citation>
    <scope>NUCLEOTIDE SEQUENCE [LARGE SCALE GENOMIC DNA]</scope>
    <source>
        <strain evidence="3">IBT 14317</strain>
    </source>
</reference>
<keyword evidence="2" id="KW-1133">Transmembrane helix</keyword>
<dbReference type="OrthoDB" id="3692311at2759"/>
<evidence type="ECO:0000256" key="2">
    <source>
        <dbReference type="SAM" id="Phobius"/>
    </source>
</evidence>
<sequence length="668" mass="74004">MPERYSYHPVSPDPDNVRPPETLPLRGITPNSAETLIGPDSQSNVRENTRWRRTTTTTTIATTDMIESHGSSRRLRTQNRRWVAQFVSVAAVAPFLFLAGIACWLNNRAVEYESWDRMQLAMKVLATFFPIVFAAIVGQTMRQAARWKLERGSLLGLLEQLMGSMTVLGAISTQLAMRSFNILGLCLFLVWALSPLGAQSVLRIMSADLRENASLVALAHFDTNNAGVMSANISYWQAKSPAPDNLYFTALLTASTTRSSTSDFWGNVKLPLIGELDQQDSAGNTSGWREIQNYTLVKTYPSLLGIPVSGLSRVGNTTFNINSSYFDVDCRTVANDSGSGVWPSRVNYTAYKFFTYLNPSNNGTELNNNSNSMEKYSAPIIRWISPNYSPSNYRGVTYADCIVHEQFVEVAVNCECPDIGASSSRGDCFASAVRLQRRTSPRSQSIFSNIHLFDQFATALKSATPVTHPGTPSFMEQYMASPNGTVGEEVPATDLFRLSKEVFSQRLMHLINTFYIARLGPIIMTGDFPWTSENAAYGYLSSAPIKSISGVFTQRDTIPTCTMNWGWWSMFLFASLFMVGASVVSFTLASRTLNPDILGYISTFTRDNPQLYHIASVSSAVSGLERARAMGDVSIRFGDVRSDDPTKGELGIGETKWTSRSESSRYYQ</sequence>
<feature type="transmembrane region" description="Helical" evidence="2">
    <location>
        <begin position="82"/>
        <end position="105"/>
    </location>
</feature>
<dbReference type="AlphaFoldDB" id="A0A5N7BSX4"/>
<feature type="transmembrane region" description="Helical" evidence="2">
    <location>
        <begin position="182"/>
        <end position="202"/>
    </location>
</feature>
<evidence type="ECO:0000313" key="3">
    <source>
        <dbReference type="EMBL" id="KAE8384733.1"/>
    </source>
</evidence>
<name>A0A5N7BSX4_PETAA</name>
<organism evidence="3">
    <name type="scientific">Petromyces alliaceus</name>
    <name type="common">Aspergillus alliaceus</name>
    <dbReference type="NCBI Taxonomy" id="209559"/>
    <lineage>
        <taxon>Eukaryota</taxon>
        <taxon>Fungi</taxon>
        <taxon>Dikarya</taxon>
        <taxon>Ascomycota</taxon>
        <taxon>Pezizomycotina</taxon>
        <taxon>Eurotiomycetes</taxon>
        <taxon>Eurotiomycetidae</taxon>
        <taxon>Eurotiales</taxon>
        <taxon>Aspergillaceae</taxon>
        <taxon>Aspergillus</taxon>
        <taxon>Aspergillus subgen. Circumdati</taxon>
    </lineage>
</organism>
<evidence type="ECO:0000256" key="1">
    <source>
        <dbReference type="SAM" id="MobiDB-lite"/>
    </source>
</evidence>
<feature type="transmembrane region" description="Helical" evidence="2">
    <location>
        <begin position="565"/>
        <end position="589"/>
    </location>
</feature>
<dbReference type="Proteomes" id="UP000326877">
    <property type="component" value="Unassembled WGS sequence"/>
</dbReference>
<feature type="region of interest" description="Disordered" evidence="1">
    <location>
        <begin position="646"/>
        <end position="668"/>
    </location>
</feature>
<accession>A0A5N7BSX4</accession>
<gene>
    <name evidence="3" type="ORF">BDV23DRAFT_188914</name>
</gene>
<feature type="compositionally biased region" description="Polar residues" evidence="1">
    <location>
        <begin position="29"/>
        <end position="46"/>
    </location>
</feature>
<dbReference type="EMBL" id="ML735357">
    <property type="protein sequence ID" value="KAE8384733.1"/>
    <property type="molecule type" value="Genomic_DNA"/>
</dbReference>
<protein>
    <submittedName>
        <fullName evidence="3">Uncharacterized protein</fullName>
    </submittedName>
</protein>
<feature type="compositionally biased region" description="Basic and acidic residues" evidence="1">
    <location>
        <begin position="657"/>
        <end position="668"/>
    </location>
</feature>
<proteinExistence type="predicted"/>
<feature type="transmembrane region" description="Helical" evidence="2">
    <location>
        <begin position="120"/>
        <end position="141"/>
    </location>
</feature>
<keyword evidence="2" id="KW-0812">Transmembrane</keyword>